<keyword evidence="2" id="KW-0645">Protease</keyword>
<dbReference type="AlphaFoldDB" id="A0A7J6X109"/>
<evidence type="ECO:0000256" key="2">
    <source>
        <dbReference type="ARBA" id="ARBA00022670"/>
    </source>
</evidence>
<dbReference type="InterPro" id="IPR029058">
    <property type="entry name" value="AB_hydrolase_fold"/>
</dbReference>
<dbReference type="Pfam" id="PF05577">
    <property type="entry name" value="Peptidase_S28"/>
    <property type="match status" value="1"/>
</dbReference>
<keyword evidence="7" id="KW-0121">Carboxypeptidase</keyword>
<reference evidence="7 8" key="1">
    <citation type="submission" date="2020-06" db="EMBL/GenBank/DDBJ databases">
        <title>Transcriptomic and genomic resources for Thalictrum thalictroides and T. hernandezii: Facilitating candidate gene discovery in an emerging model plant lineage.</title>
        <authorList>
            <person name="Arias T."/>
            <person name="Riano-Pachon D.M."/>
            <person name="Di Stilio V.S."/>
        </authorList>
    </citation>
    <scope>NUCLEOTIDE SEQUENCE [LARGE SCALE GENOMIC DNA]</scope>
    <source>
        <strain evidence="8">cv. WT478/WT964</strain>
        <tissue evidence="7">Leaves</tissue>
    </source>
</reference>
<dbReference type="GO" id="GO:0004180">
    <property type="term" value="F:carboxypeptidase activity"/>
    <property type="evidence" value="ECO:0007669"/>
    <property type="project" value="UniProtKB-KW"/>
</dbReference>
<feature type="signal peptide" evidence="6">
    <location>
        <begin position="1"/>
        <end position="23"/>
    </location>
</feature>
<dbReference type="GO" id="GO:0008239">
    <property type="term" value="F:dipeptidyl-peptidase activity"/>
    <property type="evidence" value="ECO:0007669"/>
    <property type="project" value="TreeGrafter"/>
</dbReference>
<feature type="non-terminal residue" evidence="7">
    <location>
        <position position="127"/>
    </location>
</feature>
<evidence type="ECO:0000256" key="6">
    <source>
        <dbReference type="SAM" id="SignalP"/>
    </source>
</evidence>
<proteinExistence type="inferred from homology"/>
<evidence type="ECO:0000313" key="7">
    <source>
        <dbReference type="EMBL" id="KAF5202410.1"/>
    </source>
</evidence>
<dbReference type="PANTHER" id="PTHR11010:SF96">
    <property type="entry name" value="LYSOSOMAL PRO-X CARBOXYPEPTIDASE-LIKE ISOFORM X1"/>
    <property type="match status" value="1"/>
</dbReference>
<dbReference type="Proteomes" id="UP000554482">
    <property type="component" value="Unassembled WGS sequence"/>
</dbReference>
<comment type="caution">
    <text evidence="7">The sequence shown here is derived from an EMBL/GenBank/DDBJ whole genome shotgun (WGS) entry which is preliminary data.</text>
</comment>
<evidence type="ECO:0000256" key="4">
    <source>
        <dbReference type="ARBA" id="ARBA00022801"/>
    </source>
</evidence>
<evidence type="ECO:0000256" key="5">
    <source>
        <dbReference type="ARBA" id="ARBA00023180"/>
    </source>
</evidence>
<accession>A0A7J6X109</accession>
<keyword evidence="8" id="KW-1185">Reference proteome</keyword>
<comment type="similarity">
    <text evidence="1">Belongs to the peptidase S28 family.</text>
</comment>
<evidence type="ECO:0000256" key="1">
    <source>
        <dbReference type="ARBA" id="ARBA00011079"/>
    </source>
</evidence>
<dbReference type="PANTHER" id="PTHR11010">
    <property type="entry name" value="PROTEASE S28 PRO-X CARBOXYPEPTIDASE-RELATED"/>
    <property type="match status" value="1"/>
</dbReference>
<evidence type="ECO:0000256" key="3">
    <source>
        <dbReference type="ARBA" id="ARBA00022729"/>
    </source>
</evidence>
<organism evidence="7 8">
    <name type="scientific">Thalictrum thalictroides</name>
    <name type="common">Rue-anemone</name>
    <name type="synonym">Anemone thalictroides</name>
    <dbReference type="NCBI Taxonomy" id="46969"/>
    <lineage>
        <taxon>Eukaryota</taxon>
        <taxon>Viridiplantae</taxon>
        <taxon>Streptophyta</taxon>
        <taxon>Embryophyta</taxon>
        <taxon>Tracheophyta</taxon>
        <taxon>Spermatophyta</taxon>
        <taxon>Magnoliopsida</taxon>
        <taxon>Ranunculales</taxon>
        <taxon>Ranunculaceae</taxon>
        <taxon>Thalictroideae</taxon>
        <taxon>Thalictrum</taxon>
    </lineage>
</organism>
<dbReference type="InterPro" id="IPR008758">
    <property type="entry name" value="Peptidase_S28"/>
</dbReference>
<keyword evidence="4" id="KW-0378">Hydrolase</keyword>
<dbReference type="OrthoDB" id="2130629at2759"/>
<keyword evidence="3 6" id="KW-0732">Signal</keyword>
<name>A0A7J6X109_THATH</name>
<dbReference type="GO" id="GO:0006508">
    <property type="term" value="P:proteolysis"/>
    <property type="evidence" value="ECO:0007669"/>
    <property type="project" value="UniProtKB-KW"/>
</dbReference>
<protein>
    <submittedName>
        <fullName evidence="7">Serine carboxypeptidase s28 family protein</fullName>
    </submittedName>
</protein>
<sequence>MTPKLFLPGLPCLFIVILNCVSATEMPRLSVSPNWKNVKPISNSPALIDFKEAYYTQTLDHFNYRPDSYKTFKQRYFINNKYWGGAKSNSPIFAYLGAEQPITNDLVVAGFLNDNAPDFKALTIFIE</sequence>
<dbReference type="GO" id="GO:0070008">
    <property type="term" value="F:serine-type exopeptidase activity"/>
    <property type="evidence" value="ECO:0007669"/>
    <property type="project" value="InterPro"/>
</dbReference>
<dbReference type="Gene3D" id="3.40.50.1820">
    <property type="entry name" value="alpha/beta hydrolase"/>
    <property type="match status" value="1"/>
</dbReference>
<evidence type="ECO:0000313" key="8">
    <source>
        <dbReference type="Proteomes" id="UP000554482"/>
    </source>
</evidence>
<feature type="chain" id="PRO_5029780527" evidence="6">
    <location>
        <begin position="24"/>
        <end position="127"/>
    </location>
</feature>
<gene>
    <name evidence="7" type="ORF">FRX31_008003</name>
</gene>
<keyword evidence="5" id="KW-0325">Glycoprotein</keyword>
<dbReference type="EMBL" id="JABWDY010008156">
    <property type="protein sequence ID" value="KAF5202410.1"/>
    <property type="molecule type" value="Genomic_DNA"/>
</dbReference>